<evidence type="ECO:0000313" key="2">
    <source>
        <dbReference type="EMBL" id="CAB4953538.1"/>
    </source>
</evidence>
<feature type="compositionally biased region" description="Low complexity" evidence="1">
    <location>
        <begin position="77"/>
        <end position="106"/>
    </location>
</feature>
<feature type="compositionally biased region" description="Polar residues" evidence="1">
    <location>
        <begin position="63"/>
        <end position="76"/>
    </location>
</feature>
<feature type="region of interest" description="Disordered" evidence="1">
    <location>
        <begin position="61"/>
        <end position="122"/>
    </location>
</feature>
<name>A0A6J7KBR6_9ZZZZ</name>
<reference evidence="2" key="1">
    <citation type="submission" date="2020-05" db="EMBL/GenBank/DDBJ databases">
        <authorList>
            <person name="Chiriac C."/>
            <person name="Salcher M."/>
            <person name="Ghai R."/>
            <person name="Kavagutti S V."/>
        </authorList>
    </citation>
    <scope>NUCLEOTIDE SEQUENCE</scope>
</reference>
<dbReference type="AlphaFoldDB" id="A0A6J7KBR6"/>
<proteinExistence type="predicted"/>
<dbReference type="EMBL" id="CAFBMK010000370">
    <property type="protein sequence ID" value="CAB4953538.1"/>
    <property type="molecule type" value="Genomic_DNA"/>
</dbReference>
<accession>A0A6J7KBR6</accession>
<organism evidence="2">
    <name type="scientific">freshwater metagenome</name>
    <dbReference type="NCBI Taxonomy" id="449393"/>
    <lineage>
        <taxon>unclassified sequences</taxon>
        <taxon>metagenomes</taxon>
        <taxon>ecological metagenomes</taxon>
    </lineage>
</organism>
<sequence>MRTRRHTPAWEAQRGWAGSSAVVVAPVRATTRPVPRAANGAPAKAWPAGAGRTGRVSLAAEATTGTAASPERQPTCTRTAAPAGTTSGTAAPRSPRAASPAVSRPAQPWGSRTSMPVAPGWT</sequence>
<protein>
    <submittedName>
        <fullName evidence="2">Unannotated protein</fullName>
    </submittedName>
</protein>
<gene>
    <name evidence="2" type="ORF">UFOPK3564_03628</name>
</gene>
<evidence type="ECO:0000256" key="1">
    <source>
        <dbReference type="SAM" id="MobiDB-lite"/>
    </source>
</evidence>